<evidence type="ECO:0000259" key="1">
    <source>
        <dbReference type="Pfam" id="PF09346"/>
    </source>
</evidence>
<reference evidence="2 3" key="1">
    <citation type="journal article" date="2015" name="Int. J. Syst. Evol. Microbiol.">
        <title>Amycolatopsis rhabdoformis sp. nov., an actinomycete isolated from a tropical forest soil.</title>
        <authorList>
            <person name="Souza W.R."/>
            <person name="Silva R.E."/>
            <person name="Goodfellow M."/>
            <person name="Busarakam K."/>
            <person name="Figueiro F.S."/>
            <person name="Ferreira D."/>
            <person name="Rodrigues-Filho E."/>
            <person name="Moraes L.A.B."/>
            <person name="Zucchi T.D."/>
        </authorList>
    </citation>
    <scope>NUCLEOTIDE SEQUENCE [LARGE SCALE GENOMIC DNA]</scope>
    <source>
        <strain evidence="2 3">NCIMB 14900</strain>
    </source>
</reference>
<dbReference type="InterPro" id="IPR037883">
    <property type="entry name" value="Knr4/Smi1-like_sf"/>
</dbReference>
<protein>
    <submittedName>
        <fullName evidence="2">SMI1/KNR4 family protein</fullName>
    </submittedName>
</protein>
<evidence type="ECO:0000313" key="2">
    <source>
        <dbReference type="EMBL" id="WSE33117.1"/>
    </source>
</evidence>
<proteinExistence type="predicted"/>
<accession>A0ABZ1IFD1</accession>
<feature type="domain" description="Knr4/Smi1-like" evidence="1">
    <location>
        <begin position="41"/>
        <end position="160"/>
    </location>
</feature>
<gene>
    <name evidence="2" type="ORF">VSH64_13485</name>
</gene>
<dbReference type="SUPFAM" id="SSF160631">
    <property type="entry name" value="SMI1/KNR4-like"/>
    <property type="match status" value="1"/>
</dbReference>
<dbReference type="RefSeq" id="WP_326835920.1">
    <property type="nucleotide sequence ID" value="NZ_CP142149.1"/>
</dbReference>
<name>A0ABZ1IFD1_9PSEU</name>
<dbReference type="Pfam" id="PF09346">
    <property type="entry name" value="SMI1_KNR4"/>
    <property type="match status" value="1"/>
</dbReference>
<sequence length="170" mass="18618">MTWDGVRARVERLARHGGTAAVFGAAPPQGHGFRLEPVLPEHDVVAIEERFGARLPPAYRSFVLEVGAFGAGPGYGLFGFRRVDGQWEFAGDRHRGAERVDLRVEFAHRTPFPLTLEPDFSQVPRAEWAGLQLRCDAEVEAATRGTLPLCHTGCGRYDLLVVTGPDRGAV</sequence>
<dbReference type="InterPro" id="IPR018958">
    <property type="entry name" value="Knr4/Smi1-like_dom"/>
</dbReference>
<organism evidence="2 3">
    <name type="scientific">Amycolatopsis rhabdoformis</name>
    <dbReference type="NCBI Taxonomy" id="1448059"/>
    <lineage>
        <taxon>Bacteria</taxon>
        <taxon>Bacillati</taxon>
        <taxon>Actinomycetota</taxon>
        <taxon>Actinomycetes</taxon>
        <taxon>Pseudonocardiales</taxon>
        <taxon>Pseudonocardiaceae</taxon>
        <taxon>Amycolatopsis</taxon>
    </lineage>
</organism>
<dbReference type="EMBL" id="CP142149">
    <property type="protein sequence ID" value="WSE33117.1"/>
    <property type="molecule type" value="Genomic_DNA"/>
</dbReference>
<dbReference type="Proteomes" id="UP001330812">
    <property type="component" value="Chromosome"/>
</dbReference>
<evidence type="ECO:0000313" key="3">
    <source>
        <dbReference type="Proteomes" id="UP001330812"/>
    </source>
</evidence>
<keyword evidence="3" id="KW-1185">Reference proteome</keyword>